<dbReference type="InterPro" id="IPR039331">
    <property type="entry name" value="PAPs-like"/>
</dbReference>
<dbReference type="InParanoid" id="P72715"/>
<dbReference type="PANTHER" id="PTHR22953:SF153">
    <property type="entry name" value="PURPLE ACID PHOSPHATASE"/>
    <property type="match status" value="1"/>
</dbReference>
<dbReference type="STRING" id="1148.gene:10497577"/>
<keyword evidence="2" id="KW-1133">Transmembrane helix</keyword>
<organism evidence="4 5">
    <name type="scientific">Synechocystis sp. (strain ATCC 27184 / PCC 6803 / Kazusa)</name>
    <dbReference type="NCBI Taxonomy" id="1111708"/>
    <lineage>
        <taxon>Bacteria</taxon>
        <taxon>Bacillati</taxon>
        <taxon>Cyanobacteriota</taxon>
        <taxon>Cyanophyceae</taxon>
        <taxon>Synechococcales</taxon>
        <taxon>Merismopediaceae</taxon>
        <taxon>Synechocystis</taxon>
    </lineage>
</organism>
<dbReference type="Gene3D" id="3.60.21.10">
    <property type="match status" value="1"/>
</dbReference>
<dbReference type="PaxDb" id="1148-1651795"/>
<dbReference type="SMR" id="P72715"/>
<dbReference type="GO" id="GO:0003993">
    <property type="term" value="F:acid phosphatase activity"/>
    <property type="evidence" value="ECO:0007669"/>
    <property type="project" value="InterPro"/>
</dbReference>
<dbReference type="PIR" id="S74570">
    <property type="entry name" value="S74570"/>
</dbReference>
<gene>
    <name evidence="4" type="primary">phoA</name>
</gene>
<evidence type="ECO:0000256" key="1">
    <source>
        <dbReference type="ARBA" id="ARBA00022729"/>
    </source>
</evidence>
<dbReference type="PANTHER" id="PTHR22953">
    <property type="entry name" value="ACID PHOSPHATASE RELATED"/>
    <property type="match status" value="1"/>
</dbReference>
<feature type="domain" description="Calcineurin-like phosphoesterase" evidence="3">
    <location>
        <begin position="75"/>
        <end position="244"/>
    </location>
</feature>
<dbReference type="AlphaFoldDB" id="P72715"/>
<accession>P72715</accession>
<dbReference type="SUPFAM" id="SSF56300">
    <property type="entry name" value="Metallo-dependent phosphatases"/>
    <property type="match status" value="1"/>
</dbReference>
<proteinExistence type="predicted"/>
<dbReference type="EnsemblBacteria" id="BAA16722">
    <property type="protein sequence ID" value="BAA16722"/>
    <property type="gene ID" value="BAA16722"/>
</dbReference>
<sequence length="326" mass="36013">MGLSRLPVIGLFITLVTIAFLLVANFDQNPVPVNLAKDAPTQSSSPGLVIVAAGDIACAPEDPGFNNSLGTADRCQMAATANLVASANPDLVLPLGDNQYERGELANYQASYQPTWGKFDAISRPVPGNHEYYGPGKDAADYFDYFGQLAGDRQKGYYSYDQGDWHFIALNSNCQYIGGCEMGSAQQEWLRQDLAENNKVCTLAYWHHPLYSSGVHGNQKQMADLWQTLYDGGAELVLSGHDHLYERFAPQNAQGELDREKGLRQFVIGTGGKSLYPFKTVRPNSEVQAMGVYGVLKMELQSNSYRWQFLTANTDEFNEQGKDLCH</sequence>
<reference evidence="4 5" key="2">
    <citation type="journal article" date="1996" name="DNA Res.">
        <title>Sequence analysis of the genome of the unicellular cyanobacterium Synechocystis sp. strain PCC6803. II. Sequence determination of the entire genome and assignment of potential protein-coding regions.</title>
        <authorList>
            <person name="Kaneko T."/>
            <person name="Sato S."/>
            <person name="Kotani H."/>
            <person name="Tanaka A."/>
            <person name="Asamizu E."/>
            <person name="Nakamura Y."/>
            <person name="Miyajima N."/>
            <person name="Hirosawa M."/>
            <person name="Sugiura M."/>
            <person name="Sasamoto S."/>
            <person name="Kimura T."/>
            <person name="Hosouchi T."/>
            <person name="Matsuno A."/>
            <person name="Muraki A."/>
            <person name="Nakazaki N."/>
            <person name="Naruo K."/>
            <person name="Okumura S."/>
            <person name="Shimpo S."/>
            <person name="Takeuchi C."/>
            <person name="Wada T."/>
            <person name="Watanabe A."/>
            <person name="Yamada M."/>
            <person name="Yasuda M."/>
            <person name="Tabata S."/>
        </authorList>
    </citation>
    <scope>NUCLEOTIDE SEQUENCE [LARGE SCALE GENOMIC DNA]</scope>
    <source>
        <strain evidence="5">ATCC 27184 / PCC 6803 / Kazusa</strain>
    </source>
</reference>
<dbReference type="InterPro" id="IPR004843">
    <property type="entry name" value="Calcineurin-like_PHP"/>
</dbReference>
<dbReference type="Proteomes" id="UP000001425">
    <property type="component" value="Chromosome"/>
</dbReference>
<dbReference type="IntAct" id="P72715">
    <property type="interactions" value="3"/>
</dbReference>
<keyword evidence="1" id="KW-0732">Signal</keyword>
<dbReference type="KEGG" id="syn:sll0222"/>
<evidence type="ECO:0000259" key="3">
    <source>
        <dbReference type="Pfam" id="PF00149"/>
    </source>
</evidence>
<evidence type="ECO:0000313" key="4">
    <source>
        <dbReference type="EMBL" id="BAA16722.1"/>
    </source>
</evidence>
<dbReference type="EMBL" id="BA000022">
    <property type="protein sequence ID" value="BAA16722.1"/>
    <property type="molecule type" value="Genomic_DNA"/>
</dbReference>
<dbReference type="Pfam" id="PF00149">
    <property type="entry name" value="Metallophos"/>
    <property type="match status" value="1"/>
</dbReference>
<evidence type="ECO:0000256" key="2">
    <source>
        <dbReference type="SAM" id="Phobius"/>
    </source>
</evidence>
<dbReference type="eggNOG" id="COG1409">
    <property type="taxonomic scope" value="Bacteria"/>
</dbReference>
<keyword evidence="5" id="KW-1185">Reference proteome</keyword>
<keyword evidence="2" id="KW-0472">Membrane</keyword>
<evidence type="ECO:0000313" key="5">
    <source>
        <dbReference type="Proteomes" id="UP000001425"/>
    </source>
</evidence>
<dbReference type="PhylomeDB" id="P72715"/>
<keyword evidence="2" id="KW-0812">Transmembrane</keyword>
<dbReference type="InterPro" id="IPR029052">
    <property type="entry name" value="Metallo-depent_PP-like"/>
</dbReference>
<feature type="transmembrane region" description="Helical" evidence="2">
    <location>
        <begin position="6"/>
        <end position="26"/>
    </location>
</feature>
<name>P72715_SYNY3</name>
<protein>
    <submittedName>
        <fullName evidence="4">Alkaline phosphatase</fullName>
    </submittedName>
</protein>
<reference evidence="4 5" key="1">
    <citation type="journal article" date="1995" name="DNA Res.">
        <title>Sequence analysis of the genome of the unicellular cyanobacterium Synechocystis sp. strain PCC6803. I. Sequence features in the 1 Mb region from map positions 64% to 92% of the genome.</title>
        <authorList>
            <person name="Kaneko T."/>
            <person name="Tanaka A."/>
            <person name="Sato S."/>
            <person name="Kotani H."/>
            <person name="Sazuka T."/>
            <person name="Miyajima N."/>
            <person name="Sugiura M."/>
            <person name="Tabata S."/>
        </authorList>
    </citation>
    <scope>NUCLEOTIDE SEQUENCE [LARGE SCALE GENOMIC DNA]</scope>
    <source>
        <strain evidence="5">ATCC 27184 / PCC 6803 / Kazusa</strain>
    </source>
</reference>